<evidence type="ECO:0000313" key="3">
    <source>
        <dbReference type="Proteomes" id="UP000241462"/>
    </source>
</evidence>
<keyword evidence="3" id="KW-1185">Reference proteome</keyword>
<proteinExistence type="predicted"/>
<sequence>MVQPFFSPLRFSRSGEHFWWPASWAAREGEPGRGKDKASNRGHATATELNSPWPVFTVLDGLAHDGPRRLAPSEGLETREAAHASCRVNEMTCDDPSPNTSMLFFPSQARPRGCFERLSFSGCGSRFRPWL</sequence>
<reference evidence="2 3" key="1">
    <citation type="journal article" date="2018" name="Mycol. Prog.">
        <title>Coniella lustricola, a new species from submerged detritus.</title>
        <authorList>
            <person name="Raudabaugh D.B."/>
            <person name="Iturriaga T."/>
            <person name="Carver A."/>
            <person name="Mondo S."/>
            <person name="Pangilinan J."/>
            <person name="Lipzen A."/>
            <person name="He G."/>
            <person name="Amirebrahimi M."/>
            <person name="Grigoriev I.V."/>
            <person name="Miller A.N."/>
        </authorList>
    </citation>
    <scope>NUCLEOTIDE SEQUENCE [LARGE SCALE GENOMIC DNA]</scope>
    <source>
        <strain evidence="2 3">B22-T-1</strain>
    </source>
</reference>
<feature type="region of interest" description="Disordered" evidence="1">
    <location>
        <begin position="27"/>
        <end position="48"/>
    </location>
</feature>
<feature type="compositionally biased region" description="Basic and acidic residues" evidence="1">
    <location>
        <begin position="27"/>
        <end position="39"/>
    </location>
</feature>
<evidence type="ECO:0000256" key="1">
    <source>
        <dbReference type="SAM" id="MobiDB-lite"/>
    </source>
</evidence>
<name>A0A2T3AEY2_9PEZI</name>
<dbReference type="EMBL" id="KZ678399">
    <property type="protein sequence ID" value="PSR94306.1"/>
    <property type="molecule type" value="Genomic_DNA"/>
</dbReference>
<accession>A0A2T3AEY2</accession>
<dbReference type="Proteomes" id="UP000241462">
    <property type="component" value="Unassembled WGS sequence"/>
</dbReference>
<organism evidence="2 3">
    <name type="scientific">Coniella lustricola</name>
    <dbReference type="NCBI Taxonomy" id="2025994"/>
    <lineage>
        <taxon>Eukaryota</taxon>
        <taxon>Fungi</taxon>
        <taxon>Dikarya</taxon>
        <taxon>Ascomycota</taxon>
        <taxon>Pezizomycotina</taxon>
        <taxon>Sordariomycetes</taxon>
        <taxon>Sordariomycetidae</taxon>
        <taxon>Diaporthales</taxon>
        <taxon>Schizoparmaceae</taxon>
        <taxon>Coniella</taxon>
    </lineage>
</organism>
<evidence type="ECO:0000313" key="2">
    <source>
        <dbReference type="EMBL" id="PSR94306.1"/>
    </source>
</evidence>
<dbReference type="InParanoid" id="A0A2T3AEY2"/>
<protein>
    <submittedName>
        <fullName evidence="2">Uncharacterized protein</fullName>
    </submittedName>
</protein>
<dbReference type="AlphaFoldDB" id="A0A2T3AEY2"/>
<gene>
    <name evidence="2" type="ORF">BD289DRAFT_143969</name>
</gene>